<feature type="region of interest" description="Disordered" evidence="1">
    <location>
        <begin position="167"/>
        <end position="207"/>
    </location>
</feature>
<evidence type="ECO:0000259" key="2">
    <source>
        <dbReference type="SMART" id="SM00955"/>
    </source>
</evidence>
<dbReference type="GO" id="GO:0003723">
    <property type="term" value="F:RNA binding"/>
    <property type="evidence" value="ECO:0007669"/>
    <property type="project" value="InterPro"/>
</dbReference>
<dbReference type="PANTHER" id="PTHR23355">
    <property type="entry name" value="RIBONUCLEASE"/>
    <property type="match status" value="1"/>
</dbReference>
<dbReference type="GO" id="GO:0000175">
    <property type="term" value="F:3'-5'-RNA exonuclease activity"/>
    <property type="evidence" value="ECO:0007669"/>
    <property type="project" value="TreeGrafter"/>
</dbReference>
<keyword evidence="4" id="KW-1185">Reference proteome</keyword>
<proteinExistence type="predicted"/>
<dbReference type="EMBL" id="AAXT01000002">
    <property type="protein sequence ID" value="EDO06952.1"/>
    <property type="molecule type" value="Genomic_DNA"/>
</dbReference>
<dbReference type="InterPro" id="IPR041505">
    <property type="entry name" value="Dis3_CSD2"/>
</dbReference>
<accession>A7AQY3</accession>
<gene>
    <name evidence="3" type="ORF">BBOV_IV005910</name>
</gene>
<dbReference type="SMART" id="SM00955">
    <property type="entry name" value="RNB"/>
    <property type="match status" value="1"/>
</dbReference>
<dbReference type="GO" id="GO:0006402">
    <property type="term" value="P:mRNA catabolic process"/>
    <property type="evidence" value="ECO:0007669"/>
    <property type="project" value="TreeGrafter"/>
</dbReference>
<dbReference type="RefSeq" id="XP_001610520.1">
    <property type="nucleotide sequence ID" value="XM_001610470.1"/>
</dbReference>
<feature type="compositionally biased region" description="Basic residues" evidence="1">
    <location>
        <begin position="183"/>
        <end position="195"/>
    </location>
</feature>
<evidence type="ECO:0000313" key="3">
    <source>
        <dbReference type="EMBL" id="EDO06952.1"/>
    </source>
</evidence>
<dbReference type="Pfam" id="PF00773">
    <property type="entry name" value="RNB"/>
    <property type="match status" value="1"/>
</dbReference>
<dbReference type="InterPro" id="IPR050180">
    <property type="entry name" value="RNR_Ribonuclease"/>
</dbReference>
<reference evidence="3 4" key="1">
    <citation type="journal article" date="2007" name="PLoS Pathog.">
        <title>Genome sequence of Babesia bovis and comparative analysis of apicomplexan hemoprotozoa.</title>
        <authorList>
            <person name="Brayton K.A."/>
            <person name="Lau A.O.T."/>
            <person name="Herndon D.R."/>
            <person name="Hannick L."/>
            <person name="Kappmeyer L.S."/>
            <person name="Berens S.J."/>
            <person name="Bidwell S.L."/>
            <person name="Brown W.C."/>
            <person name="Crabtree J."/>
            <person name="Fadrosh D."/>
            <person name="Feldblum T."/>
            <person name="Forberger H.A."/>
            <person name="Haas B.J."/>
            <person name="Howell J.M."/>
            <person name="Khouri H."/>
            <person name="Koo H."/>
            <person name="Mann D.J."/>
            <person name="Norimine J."/>
            <person name="Paulsen I.T."/>
            <person name="Radune D."/>
            <person name="Ren Q."/>
            <person name="Smith R.K. Jr."/>
            <person name="Suarez C.E."/>
            <person name="White O."/>
            <person name="Wortman J.R."/>
            <person name="Knowles D.P. Jr."/>
            <person name="McElwain T.F."/>
            <person name="Nene V.M."/>
        </authorList>
    </citation>
    <scope>NUCLEOTIDE SEQUENCE [LARGE SCALE GENOMIC DNA]</scope>
    <source>
        <strain evidence="3">T2Bo</strain>
    </source>
</reference>
<evidence type="ECO:0000313" key="4">
    <source>
        <dbReference type="Proteomes" id="UP000002173"/>
    </source>
</evidence>
<dbReference type="KEGG" id="bbo:BBOV_IV005910"/>
<dbReference type="Pfam" id="PF17849">
    <property type="entry name" value="OB_Dis3"/>
    <property type="match status" value="1"/>
</dbReference>
<feature type="domain" description="RNB" evidence="2">
    <location>
        <begin position="395"/>
        <end position="779"/>
    </location>
</feature>
<dbReference type="eggNOG" id="KOG2102">
    <property type="taxonomic scope" value="Eukaryota"/>
</dbReference>
<comment type="caution">
    <text evidence="3">The sequence shown here is derived from an EMBL/GenBank/DDBJ whole genome shotgun (WGS) entry which is preliminary data.</text>
</comment>
<name>A7AQY3_BABBO</name>
<dbReference type="GO" id="GO:0000932">
    <property type="term" value="C:P-body"/>
    <property type="evidence" value="ECO:0007669"/>
    <property type="project" value="TreeGrafter"/>
</dbReference>
<reference evidence="4" key="2">
    <citation type="journal article" date="2020" name="Data Brief">
        <title>Transcriptome dataset of Babesia bovis life stages within vertebrate and invertebrate hosts.</title>
        <authorList>
            <person name="Ueti M.W."/>
            <person name="Johnson W.C."/>
            <person name="Kappmeyer L.S."/>
            <person name="Herndon D.R."/>
            <person name="Mousel M.R."/>
            <person name="Reif K.E."/>
            <person name="Taus N.S."/>
            <person name="Ifeonu O.O."/>
            <person name="Silva J.C."/>
            <person name="Suarez C.E."/>
            <person name="Brayton K.A."/>
        </authorList>
    </citation>
    <scope>NUCLEOTIDE SEQUENCE [LARGE SCALE GENOMIC DNA]</scope>
</reference>
<dbReference type="SUPFAM" id="SSF50249">
    <property type="entry name" value="Nucleic acid-binding proteins"/>
    <property type="match status" value="1"/>
</dbReference>
<dbReference type="Proteomes" id="UP000002173">
    <property type="component" value="Unassembled WGS sequence"/>
</dbReference>
<dbReference type="PANTHER" id="PTHR23355:SF9">
    <property type="entry name" value="DIS3-LIKE EXONUCLEASE 2"/>
    <property type="match status" value="1"/>
</dbReference>
<dbReference type="InParanoid" id="A7AQY3"/>
<sequence length="983" mass="111623">MLLGSGTARAFFNVYANYLLYARRRCIYRDNGLRDVLLIRYVPFASSYVHNRRNEEHLGLAVHSEDGSDIRQVLSRPTQDQKLVKSVKDTDIAYEPYWDDARIHDLETERPDLVVRGTVVIPAFATTEAKVVINPTYNRTDSAEDADSSDSASTVASIGEYDTISRESPCSDLGLSPQSSGRVTKKHPCTNRKRKLTDVNHDSDPNVASSNPEVRIFGFLSRNRAFHGDEVVALRQRRLRNTTTDSYRSLGIANECRVIAVTKRSPSLDNFVVVIDEDAISKSSGGCFKCQPQDTRWPAFNVNLECLSPEIQAHLSRLPKNAKYFGLMRFISWDENDIEPSGVITRVIGDVTEPYSRMYSLMVFRGLNPNGFSDEVLRNLDDLIQQAELTKYDNRHDRRDLTVITIDPQDAKDLDDALSVETRCLDGKYVYTVGVHIADVSHYVTEGSLVDLDARERATSVYLEHQVFPMLPQMLSEKLCSLLPGSEKLCFSMFADLSEDPTGGELVGNNLYISNQTFQLTRIVSDSRLSYQTAKEIIYRRLEDCDLGISSDLSTMDIPTFHQRLIDLELPNSSSTSKNSIWPPLVILYYLSRKLRDYRLRHRGAVTVDTTGSYKCHIPNIESGADILRIEHVPKESHELVEEMMLLANTQAAQLLSKSFDRYFLRVHENTSKAIKQLISSMMPPELKQLINPDVLQIPEVLRKCAHHMEPTAFQSLSFAALQQFKEAVYSPINKDVTSSMSVTGHWGLALPMYLHFTSPIRRYSDLYTHRMLKSVISNTHCEQSLKVLDDICKQCNLQKRRAFDAQKEYKNFAFNQYLKWACADENRPKLLEGNREFLAKAFNGKGADLWGMLYHDACVFSIVCNYGQDEVHHNKTSIVFYIPLLNEQRSLSCETLCLEPVQVVIDGEKVDIEDSTKQSCIVDNYHKEIQHNAEREKHGSGMVQSLKVRRDGNIITLSHFQKVTVVLIPGSVMWSLRLANDA</sequence>
<dbReference type="VEuPathDB" id="PiroplasmaDB:BBOV_IV005910"/>
<organism evidence="3 4">
    <name type="scientific">Babesia bovis</name>
    <dbReference type="NCBI Taxonomy" id="5865"/>
    <lineage>
        <taxon>Eukaryota</taxon>
        <taxon>Sar</taxon>
        <taxon>Alveolata</taxon>
        <taxon>Apicomplexa</taxon>
        <taxon>Aconoidasida</taxon>
        <taxon>Piroplasmida</taxon>
        <taxon>Babesiidae</taxon>
        <taxon>Babesia</taxon>
    </lineage>
</organism>
<dbReference type="AlphaFoldDB" id="A7AQY3"/>
<dbReference type="STRING" id="5865.A7AQY3"/>
<reference evidence="4" key="3">
    <citation type="journal article" date="2021" name="Int. J. Parasitol.">
        <title>Comparative analysis of gene expression between Babesia bovis blood stages and kinetes allowed by improved genome annotation.</title>
        <authorList>
            <person name="Ueti M.W."/>
            <person name="Johnson W.C."/>
            <person name="Kappmeyer L.S."/>
            <person name="Herndon D.R."/>
            <person name="Mousel M.R."/>
            <person name="Reif K.E."/>
            <person name="Taus N.S."/>
            <person name="Ifeonu O.O."/>
            <person name="Silva J.C."/>
            <person name="Suarez C.E."/>
            <person name="Brayton K.A."/>
        </authorList>
    </citation>
    <scope>NUCLEOTIDE SEQUENCE [LARGE SCALE GENOMIC DNA]</scope>
</reference>
<dbReference type="InterPro" id="IPR001900">
    <property type="entry name" value="RNase_II/R"/>
</dbReference>
<dbReference type="InterPro" id="IPR012340">
    <property type="entry name" value="NA-bd_OB-fold"/>
</dbReference>
<evidence type="ECO:0000256" key="1">
    <source>
        <dbReference type="SAM" id="MobiDB-lite"/>
    </source>
</evidence>
<dbReference type="GeneID" id="5478754"/>
<protein>
    <submittedName>
        <fullName evidence="3">RNB-like protein</fullName>
    </submittedName>
</protein>
<dbReference type="OMA" id="DLYTHRM"/>